<dbReference type="InterPro" id="IPR023606">
    <property type="entry name" value="CoA-Trfase_III_dom_1_sf"/>
</dbReference>
<feature type="non-terminal residue" evidence="2">
    <location>
        <position position="302"/>
    </location>
</feature>
<evidence type="ECO:0000313" key="2">
    <source>
        <dbReference type="EMBL" id="HIR60558.1"/>
    </source>
</evidence>
<sequence>MSEHLALENITILDLTRVIAGPYCGAMLADLGANVIKIELPGRGDDARAYGPYVNGESLYYGNLNRNKKGITLNLKSPEGKEIFKKLAAKADVVLENYRPGVMDKLGLGYDVLKEINPRLIYAAVSGFGSYGRYAMRPGYDIISQAMGGLMSVTGHPGNGPTRVGSAIGDVLGGMNLAIGILAAIEARHTTGVGQRVDVALIDSVVASLENAYQRYEVSHENPKRMGNAYASIAPYDSYEASDGWFVIGCGNDKLYKIFCEKILHMPELVEDPRFDCNVNRVANNLELKAIIEENFAKQRTV</sequence>
<dbReference type="Proteomes" id="UP000824241">
    <property type="component" value="Unassembled WGS sequence"/>
</dbReference>
<name>A0A9D1DX48_9FIRM</name>
<dbReference type="PANTHER" id="PTHR48207">
    <property type="entry name" value="SUCCINATE--HYDROXYMETHYLGLUTARATE COA-TRANSFERASE"/>
    <property type="match status" value="1"/>
</dbReference>
<reference evidence="2" key="1">
    <citation type="submission" date="2020-10" db="EMBL/GenBank/DDBJ databases">
        <authorList>
            <person name="Gilroy R."/>
        </authorList>
    </citation>
    <scope>NUCLEOTIDE SEQUENCE</scope>
    <source>
        <strain evidence="2">CHK189-12415</strain>
    </source>
</reference>
<protein>
    <submittedName>
        <fullName evidence="2">CoA transferase</fullName>
    </submittedName>
</protein>
<organism evidence="2 3">
    <name type="scientific">Candidatus Faecivivens stercoravium</name>
    <dbReference type="NCBI Taxonomy" id="2840803"/>
    <lineage>
        <taxon>Bacteria</taxon>
        <taxon>Bacillati</taxon>
        <taxon>Bacillota</taxon>
        <taxon>Clostridia</taxon>
        <taxon>Eubacteriales</taxon>
        <taxon>Oscillospiraceae</taxon>
        <taxon>Oscillospiraceae incertae sedis</taxon>
        <taxon>Candidatus Faecivivens</taxon>
    </lineage>
</organism>
<dbReference type="Pfam" id="PF02515">
    <property type="entry name" value="CoA_transf_3"/>
    <property type="match status" value="1"/>
</dbReference>
<dbReference type="InterPro" id="IPR003673">
    <property type="entry name" value="CoA-Trfase_fam_III"/>
</dbReference>
<keyword evidence="1 2" id="KW-0808">Transferase</keyword>
<dbReference type="Gene3D" id="3.40.50.10540">
    <property type="entry name" value="Crotonobetainyl-coa:carnitine coa-transferase, domain 1"/>
    <property type="match status" value="1"/>
</dbReference>
<evidence type="ECO:0000313" key="3">
    <source>
        <dbReference type="Proteomes" id="UP000824241"/>
    </source>
</evidence>
<dbReference type="InterPro" id="IPR050483">
    <property type="entry name" value="CoA-transferase_III_domain"/>
</dbReference>
<dbReference type="EMBL" id="DVHA01000104">
    <property type="protein sequence ID" value="HIR60558.1"/>
    <property type="molecule type" value="Genomic_DNA"/>
</dbReference>
<dbReference type="AlphaFoldDB" id="A0A9D1DX48"/>
<dbReference type="PANTHER" id="PTHR48207:SF3">
    <property type="entry name" value="SUCCINATE--HYDROXYMETHYLGLUTARATE COA-TRANSFERASE"/>
    <property type="match status" value="1"/>
</dbReference>
<evidence type="ECO:0000256" key="1">
    <source>
        <dbReference type="ARBA" id="ARBA00022679"/>
    </source>
</evidence>
<dbReference type="SUPFAM" id="SSF89796">
    <property type="entry name" value="CoA-transferase family III (CaiB/BaiF)"/>
    <property type="match status" value="1"/>
</dbReference>
<proteinExistence type="predicted"/>
<gene>
    <name evidence="2" type="ORF">IAB37_03175</name>
</gene>
<reference evidence="2" key="2">
    <citation type="journal article" date="2021" name="PeerJ">
        <title>Extensive microbial diversity within the chicken gut microbiome revealed by metagenomics and culture.</title>
        <authorList>
            <person name="Gilroy R."/>
            <person name="Ravi A."/>
            <person name="Getino M."/>
            <person name="Pursley I."/>
            <person name="Horton D.L."/>
            <person name="Alikhan N.F."/>
            <person name="Baker D."/>
            <person name="Gharbi K."/>
            <person name="Hall N."/>
            <person name="Watson M."/>
            <person name="Adriaenssens E.M."/>
            <person name="Foster-Nyarko E."/>
            <person name="Jarju S."/>
            <person name="Secka A."/>
            <person name="Antonio M."/>
            <person name="Oren A."/>
            <person name="Chaudhuri R.R."/>
            <person name="La Ragione R."/>
            <person name="Hildebrand F."/>
            <person name="Pallen M.J."/>
        </authorList>
    </citation>
    <scope>NUCLEOTIDE SEQUENCE</scope>
    <source>
        <strain evidence="2">CHK189-12415</strain>
    </source>
</reference>
<comment type="caution">
    <text evidence="2">The sequence shown here is derived from an EMBL/GenBank/DDBJ whole genome shotgun (WGS) entry which is preliminary data.</text>
</comment>
<dbReference type="Gene3D" id="3.30.1540.10">
    <property type="entry name" value="formyl-coa transferase, domain 3"/>
    <property type="match status" value="1"/>
</dbReference>
<accession>A0A9D1DX48</accession>
<dbReference type="InterPro" id="IPR044855">
    <property type="entry name" value="CoA-Trfase_III_dom3_sf"/>
</dbReference>
<dbReference type="GO" id="GO:0008410">
    <property type="term" value="F:CoA-transferase activity"/>
    <property type="evidence" value="ECO:0007669"/>
    <property type="project" value="TreeGrafter"/>
</dbReference>